<protein>
    <submittedName>
        <fullName evidence="2">Uncharacterized protein</fullName>
    </submittedName>
</protein>
<evidence type="ECO:0000313" key="2">
    <source>
        <dbReference type="EMBL" id="KGP63855.1"/>
    </source>
</evidence>
<keyword evidence="1" id="KW-0472">Membrane</keyword>
<gene>
    <name evidence="2" type="ORF">EP47_12570</name>
</gene>
<dbReference type="OrthoDB" id="5650121at2"/>
<dbReference type="Proteomes" id="UP000054422">
    <property type="component" value="Unassembled WGS sequence"/>
</dbReference>
<keyword evidence="1" id="KW-0812">Transmembrane</keyword>
<dbReference type="STRING" id="1498499.EP47_12570"/>
<reference evidence="2 3" key="1">
    <citation type="submission" date="2014-05" db="EMBL/GenBank/DDBJ databases">
        <authorList>
            <person name="Rizzardi K."/>
            <person name="Winiecka-Krusnell J."/>
            <person name="Ramliden M."/>
            <person name="Alm E."/>
            <person name="Andersson S."/>
            <person name="Byfors S."/>
        </authorList>
    </citation>
    <scope>NUCLEOTIDE SEQUENCE [LARGE SCALE GENOMIC DNA]</scope>
    <source>
        <strain evidence="2 3">LEGN</strain>
    </source>
</reference>
<comment type="caution">
    <text evidence="2">The sequence shown here is derived from an EMBL/GenBank/DDBJ whole genome shotgun (WGS) entry which is preliminary data.</text>
</comment>
<feature type="transmembrane region" description="Helical" evidence="1">
    <location>
        <begin position="9"/>
        <end position="27"/>
    </location>
</feature>
<name>A0A0A2SRW2_9GAMM</name>
<evidence type="ECO:0000313" key="3">
    <source>
        <dbReference type="Proteomes" id="UP000054422"/>
    </source>
</evidence>
<organism evidence="2 3">
    <name type="scientific">Legionella norrlandica</name>
    <dbReference type="NCBI Taxonomy" id="1498499"/>
    <lineage>
        <taxon>Bacteria</taxon>
        <taxon>Pseudomonadati</taxon>
        <taxon>Pseudomonadota</taxon>
        <taxon>Gammaproteobacteria</taxon>
        <taxon>Legionellales</taxon>
        <taxon>Legionellaceae</taxon>
        <taxon>Legionella</taxon>
    </lineage>
</organism>
<sequence>MINPCKSKLYVRLVIALYLCTIALILYSSLYALVQFVLILFIIIQFGRDLIHQSACPQIRQIQYQENNKWVLTTIKGDNYPYDELKIIIHNMFFQLVKLSTGKKNQLLILFNDQMPIHQLRWLHRNSSKN</sequence>
<dbReference type="EMBL" id="JNCF01000009">
    <property type="protein sequence ID" value="KGP63855.1"/>
    <property type="molecule type" value="Genomic_DNA"/>
</dbReference>
<dbReference type="AlphaFoldDB" id="A0A0A2SRW2"/>
<proteinExistence type="predicted"/>
<evidence type="ECO:0000256" key="1">
    <source>
        <dbReference type="SAM" id="Phobius"/>
    </source>
</evidence>
<keyword evidence="3" id="KW-1185">Reference proteome</keyword>
<keyword evidence="1" id="KW-1133">Transmembrane helix</keyword>
<accession>A0A0A2SRW2</accession>